<dbReference type="PANTHER" id="PTHR33908:SF11">
    <property type="entry name" value="MEMBRANE PROTEIN"/>
    <property type="match status" value="1"/>
</dbReference>
<keyword evidence="6 8" id="KW-1133">Transmembrane helix</keyword>
<evidence type="ECO:0000256" key="1">
    <source>
        <dbReference type="ARBA" id="ARBA00004651"/>
    </source>
</evidence>
<evidence type="ECO:0008006" key="11">
    <source>
        <dbReference type="Google" id="ProtNLM"/>
    </source>
</evidence>
<dbReference type="InterPro" id="IPR050297">
    <property type="entry name" value="LipidA_mod_glycosyltrf_83"/>
</dbReference>
<feature type="transmembrane region" description="Helical" evidence="8">
    <location>
        <begin position="419"/>
        <end position="438"/>
    </location>
</feature>
<gene>
    <name evidence="9" type="ORF">SH580_06245</name>
</gene>
<evidence type="ECO:0000313" key="10">
    <source>
        <dbReference type="Proteomes" id="UP001324993"/>
    </source>
</evidence>
<evidence type="ECO:0000256" key="5">
    <source>
        <dbReference type="ARBA" id="ARBA00022692"/>
    </source>
</evidence>
<evidence type="ECO:0000256" key="7">
    <source>
        <dbReference type="ARBA" id="ARBA00023136"/>
    </source>
</evidence>
<dbReference type="EMBL" id="CP138858">
    <property type="protein sequence ID" value="WPJ97306.1"/>
    <property type="molecule type" value="Genomic_DNA"/>
</dbReference>
<feature type="transmembrane region" description="Helical" evidence="8">
    <location>
        <begin position="103"/>
        <end position="121"/>
    </location>
</feature>
<dbReference type="PANTHER" id="PTHR33908">
    <property type="entry name" value="MANNOSYLTRANSFERASE YKCB-RELATED"/>
    <property type="match status" value="1"/>
</dbReference>
<evidence type="ECO:0000256" key="6">
    <source>
        <dbReference type="ARBA" id="ARBA00022989"/>
    </source>
</evidence>
<dbReference type="RefSeq" id="WP_319834151.1">
    <property type="nucleotide sequence ID" value="NZ_CP138858.1"/>
</dbReference>
<keyword evidence="4" id="KW-0808">Transferase</keyword>
<feature type="transmembrane region" description="Helical" evidence="8">
    <location>
        <begin position="76"/>
        <end position="96"/>
    </location>
</feature>
<organism evidence="9 10">
    <name type="scientific">Coraliomargarita algicola</name>
    <dbReference type="NCBI Taxonomy" id="3092156"/>
    <lineage>
        <taxon>Bacteria</taxon>
        <taxon>Pseudomonadati</taxon>
        <taxon>Verrucomicrobiota</taxon>
        <taxon>Opitutia</taxon>
        <taxon>Puniceicoccales</taxon>
        <taxon>Coraliomargaritaceae</taxon>
        <taxon>Coraliomargarita</taxon>
    </lineage>
</organism>
<protein>
    <recommendedName>
        <fullName evidence="11">Glycosyltransferase RgtA/B/C/D-like domain-containing protein</fullName>
    </recommendedName>
</protein>
<keyword evidence="5 8" id="KW-0812">Transmembrane</keyword>
<keyword evidence="10" id="KW-1185">Reference proteome</keyword>
<proteinExistence type="predicted"/>
<reference evidence="9 10" key="1">
    <citation type="submission" date="2023-11" db="EMBL/GenBank/DDBJ databases">
        <title>Coraliomargarita sp. nov., isolated from marine algae.</title>
        <authorList>
            <person name="Lee J.K."/>
            <person name="Baek J.H."/>
            <person name="Kim J.M."/>
            <person name="Choi D.G."/>
            <person name="Jeon C.O."/>
        </authorList>
    </citation>
    <scope>NUCLEOTIDE SEQUENCE [LARGE SCALE GENOMIC DNA]</scope>
    <source>
        <strain evidence="9 10">J2-16</strain>
    </source>
</reference>
<sequence>MSRFYKLLAAAAVVYVLLFGLTFLADPLGQVPVLDARENIAWAQVIREGRLPAEPIYRALLYPLILAQMPVSSLPGSATCLGLFMHLLSATLVGLIARRLWRVRAAAWTAALLFAVYPVALYFAGQILDITMSMTFFLGALFLLLRSMGANCTRSQLALALVAGLLGGLAVLARPNFLPAVLCFPIVILLAQTRPWRASLMVAVGLIAALAVQGFVNQQLSGQFRLLPWQGAYNLFAANREGANGKYYMQRVTFDAVPAGANTTRMESEHFYREAFGADADLEVDAMNAYWREQLRESVAADPWRWLGLMARKGFYVFNNWEQYNNLSYHYHQARWPLLAWNPLSWGVLLLFAGAGLCFGYRNSDRPAFWGITILGLAYAAGLLLFFVSARFRLPLVPLLCVAAGGCVFLRRPQGWRDWSLATILLLCLGGLTFGNWFDVRDRAPFIQDEVLLAKANSELGDDLQALALSRSVLARDPMRAEAQGLELTSLFNLWLLQREPIYWQDLAPALERIQSSDAAVEFIRGVFLWREAQPQQAIAIWQAAVRDFGAKARSSADALQAVGAAPPEAGRSQIVEQLRQILGV</sequence>
<evidence type="ECO:0000256" key="8">
    <source>
        <dbReference type="SAM" id="Phobius"/>
    </source>
</evidence>
<evidence type="ECO:0000256" key="4">
    <source>
        <dbReference type="ARBA" id="ARBA00022679"/>
    </source>
</evidence>
<feature type="transmembrane region" description="Helical" evidence="8">
    <location>
        <begin position="368"/>
        <end position="387"/>
    </location>
</feature>
<dbReference type="Proteomes" id="UP001324993">
    <property type="component" value="Chromosome"/>
</dbReference>
<feature type="transmembrane region" description="Helical" evidence="8">
    <location>
        <begin position="196"/>
        <end position="216"/>
    </location>
</feature>
<evidence type="ECO:0000256" key="3">
    <source>
        <dbReference type="ARBA" id="ARBA00022676"/>
    </source>
</evidence>
<comment type="subcellular location">
    <subcellularLocation>
        <location evidence="1">Cell membrane</location>
        <topology evidence="1">Multi-pass membrane protein</topology>
    </subcellularLocation>
</comment>
<name>A0ABZ0RPF2_9BACT</name>
<evidence type="ECO:0000256" key="2">
    <source>
        <dbReference type="ARBA" id="ARBA00022475"/>
    </source>
</evidence>
<evidence type="ECO:0000313" key="9">
    <source>
        <dbReference type="EMBL" id="WPJ97306.1"/>
    </source>
</evidence>
<feature type="transmembrane region" description="Helical" evidence="8">
    <location>
        <begin position="127"/>
        <end position="145"/>
    </location>
</feature>
<keyword evidence="2" id="KW-1003">Cell membrane</keyword>
<keyword evidence="7 8" id="KW-0472">Membrane</keyword>
<keyword evidence="3" id="KW-0328">Glycosyltransferase</keyword>
<feature type="transmembrane region" description="Helical" evidence="8">
    <location>
        <begin position="157"/>
        <end position="190"/>
    </location>
</feature>
<feature type="transmembrane region" description="Helical" evidence="8">
    <location>
        <begin position="338"/>
        <end position="362"/>
    </location>
</feature>
<accession>A0ABZ0RPF2</accession>